<keyword evidence="3" id="KW-1003">Cell membrane</keyword>
<dbReference type="GO" id="GO:0022857">
    <property type="term" value="F:transmembrane transporter activity"/>
    <property type="evidence" value="ECO:0007669"/>
    <property type="project" value="InterPro"/>
</dbReference>
<gene>
    <name evidence="8" type="ORF">UN63_02135</name>
</gene>
<organism evidence="8 9">
    <name type="scientific">Oceanisphaera arctica</name>
    <dbReference type="NCBI Taxonomy" id="641510"/>
    <lineage>
        <taxon>Bacteria</taxon>
        <taxon>Pseudomonadati</taxon>
        <taxon>Pseudomonadota</taxon>
        <taxon>Gammaproteobacteria</taxon>
        <taxon>Aeromonadales</taxon>
        <taxon>Aeromonadaceae</taxon>
        <taxon>Oceanisphaera</taxon>
    </lineage>
</organism>
<evidence type="ECO:0000256" key="5">
    <source>
        <dbReference type="ARBA" id="ARBA00022989"/>
    </source>
</evidence>
<keyword evidence="6 7" id="KW-0472">Membrane</keyword>
<dbReference type="GO" id="GO:0005886">
    <property type="term" value="C:plasma membrane"/>
    <property type="evidence" value="ECO:0007669"/>
    <property type="project" value="UniProtKB-SubCell"/>
</dbReference>
<dbReference type="Proteomes" id="UP000242231">
    <property type="component" value="Unassembled WGS sequence"/>
</dbReference>
<dbReference type="EMBL" id="MPZM01000003">
    <property type="protein sequence ID" value="PPL17991.1"/>
    <property type="molecule type" value="Genomic_DNA"/>
</dbReference>
<name>A0A2P5TQK1_9GAMM</name>
<comment type="caution">
    <text evidence="8">The sequence shown here is derived from an EMBL/GenBank/DDBJ whole genome shotgun (WGS) entry which is preliminary data.</text>
</comment>
<proteinExistence type="predicted"/>
<feature type="transmembrane region" description="Helical" evidence="7">
    <location>
        <begin position="42"/>
        <end position="60"/>
    </location>
</feature>
<reference evidence="9" key="1">
    <citation type="submission" date="2016-11" db="EMBL/GenBank/DDBJ databases">
        <authorList>
            <person name="Sisinthy S."/>
            <person name="Ara S."/>
            <person name="Gundlapally S.R."/>
        </authorList>
    </citation>
    <scope>NUCLEOTIDE SEQUENCE [LARGE SCALE GENOMIC DNA]</scope>
    <source>
        <strain evidence="9">V1-41</strain>
    </source>
</reference>
<comment type="subcellular location">
    <subcellularLocation>
        <location evidence="1">Cell membrane</location>
        <topology evidence="1">Multi-pass membrane protein</topology>
    </subcellularLocation>
</comment>
<dbReference type="Pfam" id="PF02028">
    <property type="entry name" value="BCCT"/>
    <property type="match status" value="1"/>
</dbReference>
<dbReference type="InterPro" id="IPR000060">
    <property type="entry name" value="BCCT_transptr"/>
</dbReference>
<evidence type="ECO:0000256" key="3">
    <source>
        <dbReference type="ARBA" id="ARBA00022475"/>
    </source>
</evidence>
<sequence length="81" mass="9037">MMTTHQRTLEGNPDNKVKMIWCLGIGGIAMAVFFTGGSIDTIKALCGVAGFPMIFIYAILMKSFFNWVKRDYPQLSNPAFI</sequence>
<keyword evidence="5 7" id="KW-1133">Transmembrane helix</keyword>
<evidence type="ECO:0000256" key="2">
    <source>
        <dbReference type="ARBA" id="ARBA00022448"/>
    </source>
</evidence>
<dbReference type="AlphaFoldDB" id="A0A2P5TQK1"/>
<feature type="transmembrane region" description="Helical" evidence="7">
    <location>
        <begin position="20"/>
        <end position="36"/>
    </location>
</feature>
<keyword evidence="9" id="KW-1185">Reference proteome</keyword>
<evidence type="ECO:0000256" key="6">
    <source>
        <dbReference type="ARBA" id="ARBA00023136"/>
    </source>
</evidence>
<evidence type="ECO:0000256" key="4">
    <source>
        <dbReference type="ARBA" id="ARBA00022692"/>
    </source>
</evidence>
<keyword evidence="2" id="KW-0813">Transport</keyword>
<evidence type="ECO:0000256" key="7">
    <source>
        <dbReference type="SAM" id="Phobius"/>
    </source>
</evidence>
<keyword evidence="4 7" id="KW-0812">Transmembrane</keyword>
<dbReference type="OrthoDB" id="9775735at2"/>
<evidence type="ECO:0000256" key="1">
    <source>
        <dbReference type="ARBA" id="ARBA00004651"/>
    </source>
</evidence>
<accession>A0A2P5TQK1</accession>
<evidence type="ECO:0000313" key="9">
    <source>
        <dbReference type="Proteomes" id="UP000242231"/>
    </source>
</evidence>
<dbReference type="RefSeq" id="WP_104485146.1">
    <property type="nucleotide sequence ID" value="NZ_BMYB01000004.1"/>
</dbReference>
<evidence type="ECO:0000313" key="8">
    <source>
        <dbReference type="EMBL" id="PPL17991.1"/>
    </source>
</evidence>
<protein>
    <submittedName>
        <fullName evidence="8">Uncharacterized protein</fullName>
    </submittedName>
</protein>